<reference evidence="4" key="2">
    <citation type="submission" date="2023-08" db="EMBL/GenBank/DDBJ databases">
        <title>Nitrogen cycling bacteria in agricultural field soils.</title>
        <authorList>
            <person name="Jang J."/>
        </authorList>
    </citation>
    <scope>NUCLEOTIDE SEQUENCE</scope>
    <source>
        <strain evidence="4">PS3-36</strain>
    </source>
</reference>
<gene>
    <name evidence="5" type="ORF">E2K98_13300</name>
    <name evidence="4" type="ORF">RCG21_20725</name>
</gene>
<dbReference type="PIRSF" id="PIRSF000126">
    <property type="entry name" value="11-beta-HSD1"/>
    <property type="match status" value="1"/>
</dbReference>
<dbReference type="PANTHER" id="PTHR44196:SF2">
    <property type="entry name" value="SHORT-CHAIN DEHYDROGENASE-RELATED"/>
    <property type="match status" value="1"/>
</dbReference>
<proteinExistence type="inferred from homology"/>
<dbReference type="SUPFAM" id="SSF51735">
    <property type="entry name" value="NAD(P)-binding Rossmann-fold domains"/>
    <property type="match status" value="1"/>
</dbReference>
<keyword evidence="2 4" id="KW-0560">Oxidoreductase</keyword>
<dbReference type="EC" id="1.-.-.-" evidence="4"/>
<dbReference type="CDD" id="cd05233">
    <property type="entry name" value="SDR_c"/>
    <property type="match status" value="1"/>
</dbReference>
<evidence type="ECO:0000313" key="7">
    <source>
        <dbReference type="Proteomes" id="UP001178888"/>
    </source>
</evidence>
<dbReference type="Pfam" id="PF00106">
    <property type="entry name" value="adh_short"/>
    <property type="match status" value="1"/>
</dbReference>
<comment type="caution">
    <text evidence="5">The sequence shown here is derived from an EMBL/GenBank/DDBJ whole genome shotgun (WGS) entry which is preliminary data.</text>
</comment>
<dbReference type="GO" id="GO:0016491">
    <property type="term" value="F:oxidoreductase activity"/>
    <property type="evidence" value="ECO:0007669"/>
    <property type="project" value="UniProtKB-KW"/>
</dbReference>
<evidence type="ECO:0000313" key="5">
    <source>
        <dbReference type="EMBL" id="TDK60702.1"/>
    </source>
</evidence>
<protein>
    <submittedName>
        <fullName evidence="5">SDR family oxidoreductase</fullName>
        <ecNumber evidence="4">1.-.-.-</ecNumber>
    </submittedName>
</protein>
<dbReference type="AlphaFoldDB" id="A0A4V3ATM8"/>
<evidence type="ECO:0000313" key="6">
    <source>
        <dbReference type="Proteomes" id="UP000295132"/>
    </source>
</evidence>
<dbReference type="RefSeq" id="WP_133334814.1">
    <property type="nucleotide sequence ID" value="NZ_JAVGVR010000001.1"/>
</dbReference>
<dbReference type="EMBL" id="JAVGVR010000001">
    <property type="protein sequence ID" value="MDQ6598756.1"/>
    <property type="molecule type" value="Genomic_DNA"/>
</dbReference>
<evidence type="ECO:0000256" key="2">
    <source>
        <dbReference type="ARBA" id="ARBA00023002"/>
    </source>
</evidence>
<dbReference type="EMBL" id="SMYO01000006">
    <property type="protein sequence ID" value="TDK60702.1"/>
    <property type="molecule type" value="Genomic_DNA"/>
</dbReference>
<dbReference type="PRINTS" id="PR00080">
    <property type="entry name" value="SDRFAMILY"/>
</dbReference>
<dbReference type="Gene3D" id="3.40.50.720">
    <property type="entry name" value="NAD(P)-binding Rossmann-like Domain"/>
    <property type="match status" value="1"/>
</dbReference>
<keyword evidence="7" id="KW-1185">Reference proteome</keyword>
<comment type="similarity">
    <text evidence="1 3">Belongs to the short-chain dehydrogenases/reductases (SDR) family.</text>
</comment>
<evidence type="ECO:0000256" key="1">
    <source>
        <dbReference type="ARBA" id="ARBA00006484"/>
    </source>
</evidence>
<sequence>MKRTALITGATSGLGYEFVKLFAADGYNLVLVARNNQKLEEIKHTFPHIEVTIIAKDLSVPGAANEVFQEVKKKGINIDALINNAGFGLMGNFVDLDLQKQSEMIQLNITALTELTYYFLPSLKQQNKARILNVASTAAFQPGPLMAVYYATKAYVLSFSEALVEELKGSSVTVTTLCPGATKTNFGSVASVEGTKMFSRAMSSKIVAQQGYQAMMHGKRVIITGGLNKAGALAAKFLPRSLGAKIAMYVAGEK</sequence>
<dbReference type="PANTHER" id="PTHR44196">
    <property type="entry name" value="DEHYDROGENASE/REDUCTASE SDR FAMILY MEMBER 7B"/>
    <property type="match status" value="1"/>
</dbReference>
<dbReference type="Proteomes" id="UP001178888">
    <property type="component" value="Unassembled WGS sequence"/>
</dbReference>
<evidence type="ECO:0000256" key="3">
    <source>
        <dbReference type="RuleBase" id="RU000363"/>
    </source>
</evidence>
<dbReference type="InterPro" id="IPR002347">
    <property type="entry name" value="SDR_fam"/>
</dbReference>
<reference evidence="5 6" key="1">
    <citation type="submission" date="2019-03" db="EMBL/GenBank/DDBJ databases">
        <title>Bacillus niacini sp. nov. a Nicotinate-Metabolizing Mesophile Isolated from Soil.</title>
        <authorList>
            <person name="Zhang G."/>
        </authorList>
    </citation>
    <scope>NUCLEOTIDE SEQUENCE [LARGE SCALE GENOMIC DNA]</scope>
    <source>
        <strain evidence="5 6">WN066</strain>
    </source>
</reference>
<organism evidence="5 6">
    <name type="scientific">Bacillus salipaludis</name>
    <dbReference type="NCBI Taxonomy" id="2547811"/>
    <lineage>
        <taxon>Bacteria</taxon>
        <taxon>Bacillati</taxon>
        <taxon>Bacillota</taxon>
        <taxon>Bacilli</taxon>
        <taxon>Bacillales</taxon>
        <taxon>Bacillaceae</taxon>
        <taxon>Bacillus</taxon>
    </lineage>
</organism>
<dbReference type="PRINTS" id="PR00081">
    <property type="entry name" value="GDHRDH"/>
</dbReference>
<accession>A0A4V3ATM8</accession>
<name>A0A4V3ATM8_9BACI</name>
<dbReference type="Proteomes" id="UP000295132">
    <property type="component" value="Unassembled WGS sequence"/>
</dbReference>
<evidence type="ECO:0000313" key="4">
    <source>
        <dbReference type="EMBL" id="MDQ6598756.1"/>
    </source>
</evidence>
<dbReference type="GO" id="GO:0016020">
    <property type="term" value="C:membrane"/>
    <property type="evidence" value="ECO:0007669"/>
    <property type="project" value="TreeGrafter"/>
</dbReference>
<dbReference type="InterPro" id="IPR036291">
    <property type="entry name" value="NAD(P)-bd_dom_sf"/>
</dbReference>